<evidence type="ECO:0000256" key="3">
    <source>
        <dbReference type="ARBA" id="ARBA00022884"/>
    </source>
</evidence>
<dbReference type="SMART" id="SM01117">
    <property type="entry name" value="Cyt-b5"/>
    <property type="match status" value="1"/>
</dbReference>
<evidence type="ECO:0000259" key="8">
    <source>
        <dbReference type="PROSITE" id="PS50255"/>
    </source>
</evidence>
<evidence type="ECO:0000313" key="9">
    <source>
        <dbReference type="EMBL" id="CAF1211672.1"/>
    </source>
</evidence>
<dbReference type="GO" id="GO:0046872">
    <property type="term" value="F:metal ion binding"/>
    <property type="evidence" value="ECO:0007669"/>
    <property type="project" value="UniProtKB-KW"/>
</dbReference>
<dbReference type="PRINTS" id="PR00363">
    <property type="entry name" value="CYTOCHROMEB5"/>
</dbReference>
<dbReference type="GO" id="GO:0003729">
    <property type="term" value="F:mRNA binding"/>
    <property type="evidence" value="ECO:0007669"/>
    <property type="project" value="InterPro"/>
</dbReference>
<comment type="caution">
    <text evidence="9">The sequence shown here is derived from an EMBL/GenBank/DDBJ whole genome shotgun (WGS) entry which is preliminary data.</text>
</comment>
<evidence type="ECO:0000256" key="5">
    <source>
        <dbReference type="PROSITE-ProRule" id="PRU00176"/>
    </source>
</evidence>
<dbReference type="Gene3D" id="3.30.70.330">
    <property type="match status" value="3"/>
</dbReference>
<dbReference type="InterPro" id="IPR012677">
    <property type="entry name" value="Nucleotide-bd_a/b_plait_sf"/>
</dbReference>
<organism evidence="9 10">
    <name type="scientific">Adineta ricciae</name>
    <name type="common">Rotifer</name>
    <dbReference type="NCBI Taxonomy" id="249248"/>
    <lineage>
        <taxon>Eukaryota</taxon>
        <taxon>Metazoa</taxon>
        <taxon>Spiralia</taxon>
        <taxon>Gnathifera</taxon>
        <taxon>Rotifera</taxon>
        <taxon>Eurotatoria</taxon>
        <taxon>Bdelloidea</taxon>
        <taxon>Adinetida</taxon>
        <taxon>Adinetidae</taxon>
        <taxon>Adineta</taxon>
    </lineage>
</organism>
<dbReference type="PANTHER" id="PTHR47640">
    <property type="entry name" value="TRNA SELENOCYSTEINE 1-ASSOCIATED PROTEIN 1-RELATED-RELATED"/>
    <property type="match status" value="1"/>
</dbReference>
<feature type="domain" description="RRM" evidence="7">
    <location>
        <begin position="223"/>
        <end position="294"/>
    </location>
</feature>
<dbReference type="Proteomes" id="UP000663828">
    <property type="component" value="Unassembled WGS sequence"/>
</dbReference>
<dbReference type="SMART" id="SM00361">
    <property type="entry name" value="RRM_1"/>
    <property type="match status" value="3"/>
</dbReference>
<feature type="region of interest" description="Disordered" evidence="6">
    <location>
        <begin position="183"/>
        <end position="205"/>
    </location>
</feature>
<dbReference type="FunFam" id="3.30.70.330:FF:000087">
    <property type="entry name" value="Nucleolysin TIAR isoform 1"/>
    <property type="match status" value="1"/>
</dbReference>
<dbReference type="Pfam" id="PF00076">
    <property type="entry name" value="RRM_1"/>
    <property type="match status" value="3"/>
</dbReference>
<dbReference type="PROSITE" id="PS50255">
    <property type="entry name" value="CYTOCHROME_B5_2"/>
    <property type="match status" value="1"/>
</dbReference>
<dbReference type="EMBL" id="CAJNOR010001864">
    <property type="protein sequence ID" value="CAF1211672.1"/>
    <property type="molecule type" value="Genomic_DNA"/>
</dbReference>
<dbReference type="InterPro" id="IPR050825">
    <property type="entry name" value="RBM42_RBP45_47-like"/>
</dbReference>
<dbReference type="SMART" id="SM00360">
    <property type="entry name" value="RRM"/>
    <property type="match status" value="3"/>
</dbReference>
<evidence type="ECO:0000256" key="2">
    <source>
        <dbReference type="ARBA" id="ARBA00022723"/>
    </source>
</evidence>
<dbReference type="SUPFAM" id="SSF54928">
    <property type="entry name" value="RNA-binding domain, RBD"/>
    <property type="match status" value="2"/>
</dbReference>
<evidence type="ECO:0000259" key="7">
    <source>
        <dbReference type="PROSITE" id="PS50102"/>
    </source>
</evidence>
<dbReference type="SUPFAM" id="SSF55856">
    <property type="entry name" value="Cytochrome b5-like heme/steroid binding domain"/>
    <property type="match status" value="1"/>
</dbReference>
<keyword evidence="10" id="KW-1185">Reference proteome</keyword>
<dbReference type="PROSITE" id="PS50102">
    <property type="entry name" value="RRM"/>
    <property type="match status" value="3"/>
</dbReference>
<reference evidence="9" key="1">
    <citation type="submission" date="2021-02" db="EMBL/GenBank/DDBJ databases">
        <authorList>
            <person name="Nowell W R."/>
        </authorList>
    </citation>
    <scope>NUCLEOTIDE SEQUENCE</scope>
</reference>
<feature type="region of interest" description="Disordered" evidence="6">
    <location>
        <begin position="348"/>
        <end position="417"/>
    </location>
</feature>
<proteinExistence type="predicted"/>
<keyword evidence="3 5" id="KW-0694">RNA-binding</keyword>
<accession>A0A814XIL3</accession>
<dbReference type="InterPro" id="IPR000504">
    <property type="entry name" value="RRM_dom"/>
</dbReference>
<keyword evidence="1" id="KW-0349">Heme</keyword>
<dbReference type="Pfam" id="PF00173">
    <property type="entry name" value="Cyt-b5"/>
    <property type="match status" value="1"/>
</dbReference>
<dbReference type="AlphaFoldDB" id="A0A814XIL3"/>
<feature type="domain" description="RRM" evidence="7">
    <location>
        <begin position="101"/>
        <end position="179"/>
    </location>
</feature>
<evidence type="ECO:0000256" key="1">
    <source>
        <dbReference type="ARBA" id="ARBA00022617"/>
    </source>
</evidence>
<gene>
    <name evidence="9" type="ORF">XAT740_LOCUS24225</name>
</gene>
<dbReference type="InterPro" id="IPR035979">
    <property type="entry name" value="RBD_domain_sf"/>
</dbReference>
<feature type="compositionally biased region" description="Low complexity" evidence="6">
    <location>
        <begin position="401"/>
        <end position="412"/>
    </location>
</feature>
<feature type="compositionally biased region" description="Low complexity" evidence="6">
    <location>
        <begin position="356"/>
        <end position="373"/>
    </location>
</feature>
<dbReference type="InterPro" id="IPR036400">
    <property type="entry name" value="Cyt_B5-like_heme/steroid_sf"/>
</dbReference>
<feature type="domain" description="RRM" evidence="7">
    <location>
        <begin position="12"/>
        <end position="87"/>
    </location>
</feature>
<dbReference type="PANTHER" id="PTHR47640:SF5">
    <property type="entry name" value="RRM DOMAIN-CONTAINING PROTEIN"/>
    <property type="match status" value="1"/>
</dbReference>
<evidence type="ECO:0000313" key="10">
    <source>
        <dbReference type="Proteomes" id="UP000663828"/>
    </source>
</evidence>
<keyword evidence="4" id="KW-0408">Iron</keyword>
<dbReference type="InterPro" id="IPR018506">
    <property type="entry name" value="Cyt_B5_heme-BS"/>
</dbReference>
<name>A0A814XIL3_ADIRI</name>
<dbReference type="InterPro" id="IPR003954">
    <property type="entry name" value="RRM_euk-type"/>
</dbReference>
<sequence>MLSQNEDNSNSRTLYVGNLDPSVSEELLMALFTQMGQCKNCKIIHEPTSDPYAFIEFTEHQAAANALLAMNKRLVMGKEIKVNWATTSTSGMNKVDTSKHFHIFVGDLAPEVDQNTIREAFAPFGEISEIKIAKFTDTQKPKGYCFVSFTNQNDAETAITSMNGQWLGTRKIRTNWATRKAATNEVPTGARNRDSNNFQHGHESSAPKLDFNEVWNRTSDTNNTVYLGNCGDINEDIIRSYFETYGQIIEIRVFREKGYAFIRYATKESACHAICYLHGSDINGYTIKCGWGRDESMSSGNNVPHYGSGMNNQNYNNNQHDSYPQNSYGPPLNNNYMGGGAGNNMGYGKYSGNYSHQAPHHPQQQQQQQQQPYFNPPPQWNNNGSQPWDAYSQPPLGGWSNNNNDNYGPNSNQYYGHQQSHMYSSNSVNNDIINTDDADPFFIIFRTKTKNRTTTHTDPRFHILPMEFFQVFNNLQSKLLNLTLVQLPKRQQYTLKDVSAHCTETDCWMVIRDRVYDLTDFMREHPAGSDIMLEYAGTDATMAFADKPHSLDAWLILEKYIIGELVPEERMFDDSDYSS</sequence>
<dbReference type="GO" id="GO:0020037">
    <property type="term" value="F:heme binding"/>
    <property type="evidence" value="ECO:0007669"/>
    <property type="project" value="InterPro"/>
</dbReference>
<evidence type="ECO:0000256" key="6">
    <source>
        <dbReference type="SAM" id="MobiDB-lite"/>
    </source>
</evidence>
<dbReference type="Gene3D" id="3.10.120.10">
    <property type="entry name" value="Cytochrome b5-like heme/steroid binding domain"/>
    <property type="match status" value="1"/>
</dbReference>
<evidence type="ECO:0000256" key="4">
    <source>
        <dbReference type="ARBA" id="ARBA00023004"/>
    </source>
</evidence>
<feature type="domain" description="Cytochrome b5 heme-binding" evidence="8">
    <location>
        <begin position="490"/>
        <end position="566"/>
    </location>
</feature>
<feature type="region of interest" description="Disordered" evidence="6">
    <location>
        <begin position="302"/>
        <end position="336"/>
    </location>
</feature>
<keyword evidence="2" id="KW-0479">Metal-binding</keyword>
<dbReference type="InterPro" id="IPR001199">
    <property type="entry name" value="Cyt_B5-like_heme/steroid-bd"/>
</dbReference>
<protein>
    <submittedName>
        <fullName evidence="9">Uncharacterized protein</fullName>
    </submittedName>
</protein>
<dbReference type="PROSITE" id="PS00191">
    <property type="entry name" value="CYTOCHROME_B5_1"/>
    <property type="match status" value="1"/>
</dbReference>